<dbReference type="InterPro" id="IPR010982">
    <property type="entry name" value="Lambda_DNA-bd_dom_sf"/>
</dbReference>
<keyword evidence="5" id="KW-1185">Reference proteome</keyword>
<reference evidence="4" key="3">
    <citation type="submission" date="2023-12" db="EMBL/GenBank/DDBJ databases">
        <authorList>
            <person name="Sun Q."/>
            <person name="Inoue M."/>
        </authorList>
    </citation>
    <scope>NUCLEOTIDE SEQUENCE</scope>
    <source>
        <strain evidence="4">JCM 9687</strain>
    </source>
</reference>
<evidence type="ECO:0000313" key="5">
    <source>
        <dbReference type="Proteomes" id="UP001500483"/>
    </source>
</evidence>
<dbReference type="Gene3D" id="1.10.260.40">
    <property type="entry name" value="lambda repressor-like DNA-binding domains"/>
    <property type="match status" value="1"/>
</dbReference>
<dbReference type="EMBL" id="BAAAYK010000003">
    <property type="protein sequence ID" value="GAA3352358.1"/>
    <property type="molecule type" value="Genomic_DNA"/>
</dbReference>
<evidence type="ECO:0000259" key="1">
    <source>
        <dbReference type="PROSITE" id="PS50943"/>
    </source>
</evidence>
<organism evidence="4 5">
    <name type="scientific">Saccharopolyspora gregorii</name>
    <dbReference type="NCBI Taxonomy" id="33914"/>
    <lineage>
        <taxon>Bacteria</taxon>
        <taxon>Bacillati</taxon>
        <taxon>Actinomycetota</taxon>
        <taxon>Actinomycetes</taxon>
        <taxon>Pseudonocardiales</taxon>
        <taxon>Pseudonocardiaceae</taxon>
        <taxon>Saccharopolyspora</taxon>
    </lineage>
</organism>
<reference evidence="4" key="1">
    <citation type="journal article" date="2014" name="Int. J. Syst. Evol. Microbiol.">
        <title>Complete genome of a new Firmicutes species belonging to the dominant human colonic microbiota ('Ruminococcus bicirculans') reveals two chromosomes and a selective capacity to utilize plant glucans.</title>
        <authorList>
            <consortium name="NISC Comparative Sequencing Program"/>
            <person name="Wegmann U."/>
            <person name="Louis P."/>
            <person name="Goesmann A."/>
            <person name="Henrissat B."/>
            <person name="Duncan S.H."/>
            <person name="Flint H.J."/>
        </authorList>
    </citation>
    <scope>NUCLEOTIDE SEQUENCE</scope>
    <source>
        <strain evidence="4">JCM 9687</strain>
    </source>
</reference>
<dbReference type="InterPro" id="IPR001387">
    <property type="entry name" value="Cro/C1-type_HTH"/>
</dbReference>
<gene>
    <name evidence="2" type="ORF">GCM10020366_01730</name>
    <name evidence="3" type="ORF">GCM10020366_02580</name>
    <name evidence="4" type="ORF">GCM10020366_62420</name>
</gene>
<reference evidence="5" key="2">
    <citation type="journal article" date="2019" name="Int. J. Syst. Evol. Microbiol.">
        <title>The Global Catalogue of Microorganisms (GCM) 10K type strain sequencing project: providing services to taxonomists for standard genome sequencing and annotation.</title>
        <authorList>
            <consortium name="The Broad Institute Genomics Platform"/>
            <consortium name="The Broad Institute Genome Sequencing Center for Infectious Disease"/>
            <person name="Wu L."/>
            <person name="Ma J."/>
        </authorList>
    </citation>
    <scope>NUCLEOTIDE SEQUENCE [LARGE SCALE GENOMIC DNA]</scope>
    <source>
        <strain evidence="5">JCM 9687</strain>
    </source>
</reference>
<dbReference type="RefSeq" id="WP_344923723.1">
    <property type="nucleotide sequence ID" value="NZ_BAAAYK010000003.1"/>
</dbReference>
<dbReference type="Pfam" id="PF13560">
    <property type="entry name" value="HTH_31"/>
    <property type="match status" value="1"/>
</dbReference>
<dbReference type="CDD" id="cd00093">
    <property type="entry name" value="HTH_XRE"/>
    <property type="match status" value="1"/>
</dbReference>
<sequence length="285" mass="31526">MHNSPTVHRRRLGGELRKLRESAGRTHREVAAHLDCSQGKISQIELGRVPVRTSDVRLMAEFYGITGDRIDELIELAQGSKERGWWQRYPTTAQRPGFETHLGLETAAKAVSCFGADPIPELLHTAEYSTALFDAELHAPTEADRQERLTVTTTRQQRLLGAEPLELWAVLDEAALRRSVGGPVVMRQQLEHLVLMGYRRNVTIQVLPFAHGGHPLMGERISVFSFPSDADPQVVHVGDAAGSRFLDKPADTGDYLTAFEKVCGIALPPKESSAYISAVADDWKA</sequence>
<dbReference type="SUPFAM" id="SSF47413">
    <property type="entry name" value="lambda repressor-like DNA-binding domains"/>
    <property type="match status" value="1"/>
</dbReference>
<name>A0ABP6S0N8_9PSEU</name>
<dbReference type="EMBL" id="BAAAYK010000038">
    <property type="protein sequence ID" value="GAA3364850.1"/>
    <property type="molecule type" value="Genomic_DNA"/>
</dbReference>
<feature type="domain" description="HTH cro/C1-type" evidence="1">
    <location>
        <begin position="16"/>
        <end position="70"/>
    </location>
</feature>
<protein>
    <submittedName>
        <fullName evidence="4">Helix-turn-helix transcriptional regulator</fullName>
    </submittedName>
</protein>
<evidence type="ECO:0000313" key="4">
    <source>
        <dbReference type="EMBL" id="GAA3364850.1"/>
    </source>
</evidence>
<dbReference type="PROSITE" id="PS50943">
    <property type="entry name" value="HTH_CROC1"/>
    <property type="match status" value="1"/>
</dbReference>
<evidence type="ECO:0000313" key="2">
    <source>
        <dbReference type="EMBL" id="GAA3352358.1"/>
    </source>
</evidence>
<accession>A0ABP6S0N8</accession>
<dbReference type="SMART" id="SM00530">
    <property type="entry name" value="HTH_XRE"/>
    <property type="match status" value="1"/>
</dbReference>
<proteinExistence type="predicted"/>
<dbReference type="Proteomes" id="UP001500483">
    <property type="component" value="Unassembled WGS sequence"/>
</dbReference>
<dbReference type="InterPro" id="IPR043917">
    <property type="entry name" value="DUF5753"/>
</dbReference>
<dbReference type="EMBL" id="BAAAYK010000005">
    <property type="protein sequence ID" value="GAA3352540.1"/>
    <property type="molecule type" value="Genomic_DNA"/>
</dbReference>
<evidence type="ECO:0000313" key="3">
    <source>
        <dbReference type="EMBL" id="GAA3352540.1"/>
    </source>
</evidence>
<comment type="caution">
    <text evidence="4">The sequence shown here is derived from an EMBL/GenBank/DDBJ whole genome shotgun (WGS) entry which is preliminary data.</text>
</comment>
<dbReference type="Pfam" id="PF19054">
    <property type="entry name" value="DUF5753"/>
    <property type="match status" value="1"/>
</dbReference>